<evidence type="ECO:0000313" key="2">
    <source>
        <dbReference type="EMBL" id="AEG58475.1"/>
    </source>
</evidence>
<feature type="region of interest" description="Disordered" evidence="1">
    <location>
        <begin position="39"/>
        <end position="59"/>
    </location>
</feature>
<proteinExistence type="predicted"/>
<accession>F6DMR7</accession>
<dbReference type="Proteomes" id="UP000009234">
    <property type="component" value="Chromosome"/>
</dbReference>
<gene>
    <name evidence="2" type="ordered locus">Desru_0176</name>
</gene>
<name>F6DMR7_DESRL</name>
<reference evidence="2 3" key="2">
    <citation type="journal article" date="2012" name="Stand. Genomic Sci.">
        <title>Complete genome sequence of the sulfate-reducing firmicute Desulfotomaculum ruminis type strain (DL(T)).</title>
        <authorList>
            <person name="Spring S."/>
            <person name="Visser M."/>
            <person name="Lu M."/>
            <person name="Copeland A."/>
            <person name="Lapidus A."/>
            <person name="Lucas S."/>
            <person name="Cheng J.F."/>
            <person name="Han C."/>
            <person name="Tapia R."/>
            <person name="Goodwin L.A."/>
            <person name="Pitluck S."/>
            <person name="Ivanova N."/>
            <person name="Land M."/>
            <person name="Hauser L."/>
            <person name="Larimer F."/>
            <person name="Rohde M."/>
            <person name="Goker M."/>
            <person name="Detter J.C."/>
            <person name="Kyrpides N.C."/>
            <person name="Woyke T."/>
            <person name="Schaap P.J."/>
            <person name="Plugge C.M."/>
            <person name="Muyzer G."/>
            <person name="Kuever J."/>
            <person name="Pereira I.A."/>
            <person name="Parshina S.N."/>
            <person name="Bernier-Latmani R."/>
            <person name="Stams A.J."/>
            <person name="Klenk H.P."/>
        </authorList>
    </citation>
    <scope>NUCLEOTIDE SEQUENCE [LARGE SCALE GENOMIC DNA]</scope>
    <source>
        <strain evidence="3">ATCC 23193 / DSM 2154 / NCIB 8452 / DL</strain>
    </source>
</reference>
<evidence type="ECO:0000256" key="1">
    <source>
        <dbReference type="SAM" id="MobiDB-lite"/>
    </source>
</evidence>
<dbReference type="OrthoDB" id="9924531at2"/>
<organism evidence="2 3">
    <name type="scientific">Desulforamulus ruminis (strain ATCC 23193 / DSM 2154 / NCIMB 8452 / DL)</name>
    <name type="common">Desulfotomaculum ruminis</name>
    <dbReference type="NCBI Taxonomy" id="696281"/>
    <lineage>
        <taxon>Bacteria</taxon>
        <taxon>Bacillati</taxon>
        <taxon>Bacillota</taxon>
        <taxon>Clostridia</taxon>
        <taxon>Eubacteriales</taxon>
        <taxon>Peptococcaceae</taxon>
        <taxon>Desulforamulus</taxon>
    </lineage>
</organism>
<keyword evidence="3" id="KW-1185">Reference proteome</keyword>
<dbReference type="AlphaFoldDB" id="F6DMR7"/>
<sequence length="59" mass="6902">MMMFTQHTKSSHPMTKGVMERVMENPNYFMESIEAMKGTPRQKPVLDQILEKNYPGKAR</sequence>
<reference evidence="3" key="1">
    <citation type="submission" date="2011-05" db="EMBL/GenBank/DDBJ databases">
        <title>Complete sequence of Desulfotomaculum ruminis DSM 2154.</title>
        <authorList>
            <person name="Lucas S."/>
            <person name="Copeland A."/>
            <person name="Lapidus A."/>
            <person name="Cheng J.-F."/>
            <person name="Goodwin L."/>
            <person name="Pitluck S."/>
            <person name="Lu M."/>
            <person name="Detter J.C."/>
            <person name="Han C."/>
            <person name="Tapia R."/>
            <person name="Land M."/>
            <person name="Hauser L."/>
            <person name="Kyrpides N."/>
            <person name="Ivanova N."/>
            <person name="Mikhailova N."/>
            <person name="Pagani I."/>
            <person name="Stams A.J.M."/>
            <person name="Plugge C.M."/>
            <person name="Muyzer G."/>
            <person name="Kuever J."/>
            <person name="Parshina S.N."/>
            <person name="Ivanova A.E."/>
            <person name="Nazina T.N."/>
            <person name="Brambilla E."/>
            <person name="Spring S."/>
            <person name="Klenk H.-P."/>
            <person name="Woyke T."/>
        </authorList>
    </citation>
    <scope>NUCLEOTIDE SEQUENCE [LARGE SCALE GENOMIC DNA]</scope>
    <source>
        <strain evidence="3">ATCC 23193 / DSM 2154 / NCIB 8452 / DL</strain>
    </source>
</reference>
<protein>
    <submittedName>
        <fullName evidence="2">Uncharacterized protein</fullName>
    </submittedName>
</protein>
<dbReference type="RefSeq" id="WP_013840257.1">
    <property type="nucleotide sequence ID" value="NC_015589.1"/>
</dbReference>
<dbReference type="KEGG" id="dru:Desru_0176"/>
<dbReference type="EMBL" id="CP002780">
    <property type="protein sequence ID" value="AEG58475.1"/>
    <property type="molecule type" value="Genomic_DNA"/>
</dbReference>
<dbReference type="HOGENOM" id="CLU_2952955_0_0_9"/>
<evidence type="ECO:0000313" key="3">
    <source>
        <dbReference type="Proteomes" id="UP000009234"/>
    </source>
</evidence>